<protein>
    <submittedName>
        <fullName evidence="2">Uncharacterized protein</fullName>
    </submittedName>
</protein>
<accession>A0A3P5XTT4</accession>
<evidence type="ECO:0000256" key="1">
    <source>
        <dbReference type="SAM" id="MobiDB-lite"/>
    </source>
</evidence>
<dbReference type="AlphaFoldDB" id="A0A3P5XTT4"/>
<proteinExistence type="predicted"/>
<dbReference type="EMBL" id="UXAW01000121">
    <property type="protein sequence ID" value="VDC33706.1"/>
    <property type="molecule type" value="Genomic_DNA"/>
</dbReference>
<feature type="compositionally biased region" description="Low complexity" evidence="1">
    <location>
        <begin position="156"/>
        <end position="169"/>
    </location>
</feature>
<organism evidence="2 3">
    <name type="scientific">Pseudogemmobacter humi</name>
    <dbReference type="NCBI Taxonomy" id="2483812"/>
    <lineage>
        <taxon>Bacteria</taxon>
        <taxon>Pseudomonadati</taxon>
        <taxon>Pseudomonadota</taxon>
        <taxon>Alphaproteobacteria</taxon>
        <taxon>Rhodobacterales</taxon>
        <taxon>Paracoccaceae</taxon>
        <taxon>Pseudogemmobacter</taxon>
    </lineage>
</organism>
<feature type="region of interest" description="Disordered" evidence="1">
    <location>
        <begin position="148"/>
        <end position="169"/>
    </location>
</feature>
<evidence type="ECO:0000313" key="2">
    <source>
        <dbReference type="EMBL" id="VDC33706.1"/>
    </source>
</evidence>
<keyword evidence="3" id="KW-1185">Reference proteome</keyword>
<gene>
    <name evidence="2" type="ORF">XINFAN_03980</name>
</gene>
<dbReference type="Proteomes" id="UP000277498">
    <property type="component" value="Unassembled WGS sequence"/>
</dbReference>
<sequence>MVSTPPASIAPGAAPGAAARLSLLSSTGVAGVSSGACSRRNAVTESFAGWPASMPSASAASDEIWSFGPGLSRSRLNSAPITNLPFEGLRMITRSGSVTSGEATQTPPSDGRPSQSASSVTWKTCGASTSRSTMRVERCGFAPDAVAEGAPSAKGPVSQPASASAAVPASSRRVSAAPRFLRHGSVSRWPAVMPLPAGSSVLLICALMPRAV</sequence>
<feature type="region of interest" description="Disordered" evidence="1">
    <location>
        <begin position="97"/>
        <end position="123"/>
    </location>
</feature>
<reference evidence="2 3" key="1">
    <citation type="submission" date="2018-11" db="EMBL/GenBank/DDBJ databases">
        <authorList>
            <person name="Criscuolo A."/>
        </authorList>
    </citation>
    <scope>NUCLEOTIDE SEQUENCE [LARGE SCALE GENOMIC DNA]</scope>
    <source>
        <strain evidence="2">ACIP111625</strain>
    </source>
</reference>
<evidence type="ECO:0000313" key="3">
    <source>
        <dbReference type="Proteomes" id="UP000277498"/>
    </source>
</evidence>
<name>A0A3P5XTT4_9RHOB</name>